<evidence type="ECO:0000313" key="2">
    <source>
        <dbReference type="EMBL" id="MBB5982523.1"/>
    </source>
</evidence>
<name>A0A841DV97_9ACTN</name>
<evidence type="ECO:0000313" key="3">
    <source>
        <dbReference type="Proteomes" id="UP000558997"/>
    </source>
</evidence>
<dbReference type="Proteomes" id="UP000558997">
    <property type="component" value="Unassembled WGS sequence"/>
</dbReference>
<dbReference type="EMBL" id="JACHNF010000001">
    <property type="protein sequence ID" value="MBB5982523.1"/>
    <property type="molecule type" value="Genomic_DNA"/>
</dbReference>
<dbReference type="PROSITE" id="PS51257">
    <property type="entry name" value="PROKAR_LIPOPROTEIN"/>
    <property type="match status" value="1"/>
</dbReference>
<protein>
    <submittedName>
        <fullName evidence="2">Uncharacterized protein</fullName>
    </submittedName>
</protein>
<keyword evidence="3" id="KW-1185">Reference proteome</keyword>
<organism evidence="2 3">
    <name type="scientific">Kribbella solani</name>
    <dbReference type="NCBI Taxonomy" id="236067"/>
    <lineage>
        <taxon>Bacteria</taxon>
        <taxon>Bacillati</taxon>
        <taxon>Actinomycetota</taxon>
        <taxon>Actinomycetes</taxon>
        <taxon>Propionibacteriales</taxon>
        <taxon>Kribbellaceae</taxon>
        <taxon>Kribbella</taxon>
    </lineage>
</organism>
<accession>A0A841DV97</accession>
<sequence length="305" mass="32635">MKRWVALCAGIGLVVGCGAEPRHTPEPSASATGSAAPAPASSVPAAGPLGAAAYQAELRRIDQVLTGPARRLTRVRTAEGLADSMSTVAETLNTVAIRLAALTVTTRLNGVHELLKERIGVAAAQLTSSTRKTEDDARCGGVAYTSQQVQRQLRTDLKSAIVQLQRLKLSFGKTLPDPGPAPEPVRPRNGDILVRRAAEGTGQVKITNGTTHDVAVSIVGDGQPPGEPQVMVYIQSTKTTTVKRIGGTYHLYFKSGSDWDQSERKFRADCSFKKFDQTFGRNQGWQVNLQPTTRGNADTTQVEAY</sequence>
<evidence type="ECO:0000256" key="1">
    <source>
        <dbReference type="SAM" id="MobiDB-lite"/>
    </source>
</evidence>
<dbReference type="AlphaFoldDB" id="A0A841DV97"/>
<proteinExistence type="predicted"/>
<comment type="caution">
    <text evidence="2">The sequence shown here is derived from an EMBL/GenBank/DDBJ whole genome shotgun (WGS) entry which is preliminary data.</text>
</comment>
<reference evidence="2 3" key="1">
    <citation type="submission" date="2020-08" db="EMBL/GenBank/DDBJ databases">
        <title>Sequencing the genomes of 1000 actinobacteria strains.</title>
        <authorList>
            <person name="Klenk H.-P."/>
        </authorList>
    </citation>
    <scope>NUCLEOTIDE SEQUENCE [LARGE SCALE GENOMIC DNA]</scope>
    <source>
        <strain evidence="2 3">DSM 17294</strain>
    </source>
</reference>
<gene>
    <name evidence="2" type="ORF">HDA44_005864</name>
</gene>
<feature type="compositionally biased region" description="Low complexity" evidence="1">
    <location>
        <begin position="27"/>
        <end position="42"/>
    </location>
</feature>
<dbReference type="RefSeq" id="WP_184839811.1">
    <property type="nucleotide sequence ID" value="NZ_BAAAVN010000026.1"/>
</dbReference>
<feature type="region of interest" description="Disordered" evidence="1">
    <location>
        <begin position="21"/>
        <end position="42"/>
    </location>
</feature>